<feature type="domain" description="ABC transporter" evidence="1">
    <location>
        <begin position="16"/>
        <end position="58"/>
    </location>
</feature>
<dbReference type="InterPro" id="IPR027417">
    <property type="entry name" value="P-loop_NTPase"/>
</dbReference>
<organism evidence="2 3">
    <name type="scientific">Canna indica</name>
    <name type="common">Indian-shot</name>
    <dbReference type="NCBI Taxonomy" id="4628"/>
    <lineage>
        <taxon>Eukaryota</taxon>
        <taxon>Viridiplantae</taxon>
        <taxon>Streptophyta</taxon>
        <taxon>Embryophyta</taxon>
        <taxon>Tracheophyta</taxon>
        <taxon>Spermatophyta</taxon>
        <taxon>Magnoliopsida</taxon>
        <taxon>Liliopsida</taxon>
        <taxon>Zingiberales</taxon>
        <taxon>Cannaceae</taxon>
        <taxon>Canna</taxon>
    </lineage>
</organism>
<dbReference type="PANTHER" id="PTHR24222">
    <property type="entry name" value="ABC TRANSPORTER B FAMILY"/>
    <property type="match status" value="1"/>
</dbReference>
<evidence type="ECO:0000259" key="1">
    <source>
        <dbReference type="Pfam" id="PF00005"/>
    </source>
</evidence>
<dbReference type="EMBL" id="CP136897">
    <property type="protein sequence ID" value="WOL17312.1"/>
    <property type="molecule type" value="Genomic_DNA"/>
</dbReference>
<name>A0AAQ3L5G7_9LILI</name>
<keyword evidence="3" id="KW-1185">Reference proteome</keyword>
<dbReference type="InterPro" id="IPR003439">
    <property type="entry name" value="ABC_transporter-like_ATP-bd"/>
</dbReference>
<accession>A0AAQ3L5G7</accession>
<dbReference type="Proteomes" id="UP001327560">
    <property type="component" value="Chromosome 8"/>
</dbReference>
<protein>
    <submittedName>
        <fullName evidence="2">ABC transporter B family member 18 isoform X3</fullName>
    </submittedName>
</protein>
<dbReference type="AlphaFoldDB" id="A0AAQ3L5G7"/>
<dbReference type="PANTHER" id="PTHR24222:SF79">
    <property type="entry name" value="ATP BINDING CASSETTE SUBFAMILY B"/>
    <property type="match status" value="1"/>
</dbReference>
<reference evidence="2 3" key="1">
    <citation type="submission" date="2023-10" db="EMBL/GenBank/DDBJ databases">
        <title>Chromosome-scale genome assembly provides insights into flower coloration mechanisms of Canna indica.</title>
        <authorList>
            <person name="Li C."/>
        </authorList>
    </citation>
    <scope>NUCLEOTIDE SEQUENCE [LARGE SCALE GENOMIC DNA]</scope>
    <source>
        <tissue evidence="2">Flower</tissue>
    </source>
</reference>
<dbReference type="Gene3D" id="3.40.50.300">
    <property type="entry name" value="P-loop containing nucleotide triphosphate hydrolases"/>
    <property type="match status" value="1"/>
</dbReference>
<sequence length="88" mass="9335">MAFYTSQKNYQLTTAKGTAGEQVGERGVQMSGGSKQRIAIARAVLKSPKILLLDEATSALDSKSERIVQEALDRASVGQTTKPIGSPP</sequence>
<evidence type="ECO:0000313" key="3">
    <source>
        <dbReference type="Proteomes" id="UP001327560"/>
    </source>
</evidence>
<dbReference type="InterPro" id="IPR039421">
    <property type="entry name" value="Type_1_exporter"/>
</dbReference>
<dbReference type="GO" id="GO:0005524">
    <property type="term" value="F:ATP binding"/>
    <property type="evidence" value="ECO:0007669"/>
    <property type="project" value="InterPro"/>
</dbReference>
<dbReference type="SUPFAM" id="SSF52540">
    <property type="entry name" value="P-loop containing nucleoside triphosphate hydrolases"/>
    <property type="match status" value="1"/>
</dbReference>
<gene>
    <name evidence="2" type="ORF">Cni_G26103</name>
</gene>
<evidence type="ECO:0000313" key="2">
    <source>
        <dbReference type="EMBL" id="WOL17312.1"/>
    </source>
</evidence>
<dbReference type="Pfam" id="PF00005">
    <property type="entry name" value="ABC_tran"/>
    <property type="match status" value="1"/>
</dbReference>
<dbReference type="GO" id="GO:0042626">
    <property type="term" value="F:ATPase-coupled transmembrane transporter activity"/>
    <property type="evidence" value="ECO:0007669"/>
    <property type="project" value="TreeGrafter"/>
</dbReference>
<dbReference type="GO" id="GO:0005886">
    <property type="term" value="C:plasma membrane"/>
    <property type="evidence" value="ECO:0007669"/>
    <property type="project" value="TreeGrafter"/>
</dbReference>
<proteinExistence type="predicted"/>
<dbReference type="GO" id="GO:0016887">
    <property type="term" value="F:ATP hydrolysis activity"/>
    <property type="evidence" value="ECO:0007669"/>
    <property type="project" value="InterPro"/>
</dbReference>